<sequence>MQNKEIIYGILGLSKGRILKFLTKNLGYKQFSYFCYMKVLKTLFNFYLDASIHVALAVVSLLLVTGLLFSIKIDNHLLSFVFFSTICGYNFIKYGVEAKKYILVANKYHKNIQFFSFIALAICIYNIFYLHIKTILGLLVLIVLTGLYAIPVLPHIKKFRDFGGFKIISVALVWAGLTVVIPFLDLDLPLTWDVWVETLQRFILVLILLIPFEIRDLKYDSLELKTLPQRYGVTKSKIIGAFGVLIFFLLIYLKDTITTIDILAKGILFLTLGILMYVTKRNQNKYFASLWVESIPVFWYILLLFFSF</sequence>
<feature type="transmembrane region" description="Helical" evidence="1">
    <location>
        <begin position="46"/>
        <end position="69"/>
    </location>
</feature>
<feature type="transmembrane region" description="Helical" evidence="1">
    <location>
        <begin position="165"/>
        <end position="184"/>
    </location>
</feature>
<feature type="transmembrane region" description="Helical" evidence="1">
    <location>
        <begin position="135"/>
        <end position="153"/>
    </location>
</feature>
<dbReference type="Proteomes" id="UP000269412">
    <property type="component" value="Unassembled WGS sequence"/>
</dbReference>
<evidence type="ECO:0000256" key="1">
    <source>
        <dbReference type="SAM" id="Phobius"/>
    </source>
</evidence>
<organism evidence="2 3">
    <name type="scientific">Maribacter vaceletii</name>
    <dbReference type="NCBI Taxonomy" id="1206816"/>
    <lineage>
        <taxon>Bacteria</taxon>
        <taxon>Pseudomonadati</taxon>
        <taxon>Bacteroidota</taxon>
        <taxon>Flavobacteriia</taxon>
        <taxon>Flavobacteriales</taxon>
        <taxon>Flavobacteriaceae</taxon>
        <taxon>Maribacter</taxon>
    </lineage>
</organism>
<accession>A0A495EB14</accession>
<comment type="caution">
    <text evidence="2">The sequence shown here is derived from an EMBL/GenBank/DDBJ whole genome shotgun (WGS) entry which is preliminary data.</text>
</comment>
<evidence type="ECO:0008006" key="4">
    <source>
        <dbReference type="Google" id="ProtNLM"/>
    </source>
</evidence>
<evidence type="ECO:0000313" key="3">
    <source>
        <dbReference type="Proteomes" id="UP000269412"/>
    </source>
</evidence>
<feature type="transmembrane region" description="Helical" evidence="1">
    <location>
        <begin position="199"/>
        <end position="217"/>
    </location>
</feature>
<protein>
    <recommendedName>
        <fullName evidence="4">UbiA prenyltransferase family protein</fullName>
    </recommendedName>
</protein>
<evidence type="ECO:0000313" key="2">
    <source>
        <dbReference type="EMBL" id="RKR14050.1"/>
    </source>
</evidence>
<feature type="transmembrane region" description="Helical" evidence="1">
    <location>
        <begin position="260"/>
        <end position="279"/>
    </location>
</feature>
<feature type="transmembrane region" description="Helical" evidence="1">
    <location>
        <begin position="75"/>
        <end position="92"/>
    </location>
</feature>
<feature type="transmembrane region" description="Helical" evidence="1">
    <location>
        <begin position="238"/>
        <end position="254"/>
    </location>
</feature>
<dbReference type="AlphaFoldDB" id="A0A495EB14"/>
<dbReference type="EMBL" id="RBIQ01000007">
    <property type="protein sequence ID" value="RKR14050.1"/>
    <property type="molecule type" value="Genomic_DNA"/>
</dbReference>
<feature type="transmembrane region" description="Helical" evidence="1">
    <location>
        <begin position="112"/>
        <end position="129"/>
    </location>
</feature>
<keyword evidence="3" id="KW-1185">Reference proteome</keyword>
<gene>
    <name evidence="2" type="ORF">CLV91_0119</name>
</gene>
<keyword evidence="1" id="KW-1133">Transmembrane helix</keyword>
<keyword evidence="1" id="KW-0812">Transmembrane</keyword>
<feature type="transmembrane region" description="Helical" evidence="1">
    <location>
        <begin position="286"/>
        <end position="306"/>
    </location>
</feature>
<keyword evidence="1" id="KW-0472">Membrane</keyword>
<reference evidence="2 3" key="1">
    <citation type="submission" date="2018-10" db="EMBL/GenBank/DDBJ databases">
        <title>Genomic Encyclopedia of Archaeal and Bacterial Type Strains, Phase II (KMG-II): from individual species to whole genera.</title>
        <authorList>
            <person name="Goeker M."/>
        </authorList>
    </citation>
    <scope>NUCLEOTIDE SEQUENCE [LARGE SCALE GENOMIC DNA]</scope>
    <source>
        <strain evidence="2 3">DSM 25230</strain>
    </source>
</reference>
<proteinExistence type="predicted"/>
<name>A0A495EB14_9FLAO</name>